<evidence type="ECO:0000256" key="1">
    <source>
        <dbReference type="ARBA" id="ARBA00008115"/>
    </source>
</evidence>
<dbReference type="PANTHER" id="PTHR12636">
    <property type="entry name" value="NEP1/MRA1"/>
    <property type="match status" value="1"/>
</dbReference>
<dbReference type="SUPFAM" id="SSF75217">
    <property type="entry name" value="alpha/beta knot"/>
    <property type="match status" value="1"/>
</dbReference>
<proteinExistence type="inferred from homology"/>
<dbReference type="InterPro" id="IPR005304">
    <property type="entry name" value="Rbsml_bgen_MeTrfase_EMG1/NEP1"/>
</dbReference>
<dbReference type="PANTHER" id="PTHR12636:SF5">
    <property type="entry name" value="RIBOSOMAL RNA SMALL SUBUNIT METHYLTRANSFERASE NEP1"/>
    <property type="match status" value="1"/>
</dbReference>
<keyword evidence="3" id="KW-0698">rRNA processing</keyword>
<dbReference type="GO" id="GO:0070037">
    <property type="term" value="F:rRNA (pseudouridine) methyltransferase activity"/>
    <property type="evidence" value="ECO:0007669"/>
    <property type="project" value="InterPro"/>
</dbReference>
<dbReference type="EMBL" id="LN877950">
    <property type="protein sequence ID" value="CUV05692.1"/>
    <property type="molecule type" value="Genomic_DNA"/>
</dbReference>
<comment type="similarity">
    <text evidence="1">Belongs to the class IV-like SAM-binding methyltransferase superfamily. RNA methyltransferase NEP1 family.</text>
</comment>
<evidence type="ECO:0008006" key="12">
    <source>
        <dbReference type="Google" id="ProtNLM"/>
    </source>
</evidence>
<protein>
    <recommendedName>
        <fullName evidence="12">Ribosomal RNA small subunit methyltransferase NEP1</fullName>
    </recommendedName>
</protein>
<dbReference type="EMBL" id="JTAI01000020">
    <property type="protein sequence ID" value="PPS96233.1"/>
    <property type="molecule type" value="Genomic_DNA"/>
</dbReference>
<keyword evidence="8" id="KW-0694">RNA-binding</keyword>
<evidence type="ECO:0000313" key="10">
    <source>
        <dbReference type="EMBL" id="PPS96233.1"/>
    </source>
</evidence>
<keyword evidence="5" id="KW-0808">Transferase</keyword>
<dbReference type="Proteomes" id="UP001429100">
    <property type="component" value="Unassembled WGS sequence"/>
</dbReference>
<keyword evidence="7" id="KW-0699">rRNA-binding</keyword>
<evidence type="ECO:0000256" key="5">
    <source>
        <dbReference type="ARBA" id="ARBA00022679"/>
    </source>
</evidence>
<evidence type="ECO:0000256" key="3">
    <source>
        <dbReference type="ARBA" id="ARBA00022552"/>
    </source>
</evidence>
<reference evidence="10 11" key="1">
    <citation type="submission" date="2014-11" db="EMBL/GenBank/DDBJ databases">
        <title>Comparative genomic analysis of Cryptosporidium hominis reveals occurrence of genetic recombination in virulent subtypes.</title>
        <authorList>
            <person name="Guo Y."/>
            <person name="Tang K."/>
            <person name="Frace M."/>
            <person name="Li N."/>
            <person name="Roellig D.M."/>
            <person name="Sammons S."/>
            <person name="Knipe K."/>
            <person name="Rowe L."/>
            <person name="Feng Y."/>
            <person name="Xiao L."/>
        </authorList>
    </citation>
    <scope>NUCLEOTIDE SEQUENCE [LARGE SCALE GENOMIC DNA]</scope>
    <source>
        <strain evidence="10">30976</strain>
    </source>
</reference>
<keyword evidence="11" id="KW-1185">Reference proteome</keyword>
<evidence type="ECO:0000256" key="8">
    <source>
        <dbReference type="ARBA" id="ARBA00022884"/>
    </source>
</evidence>
<dbReference type="GO" id="GO:0032040">
    <property type="term" value="C:small-subunit processome"/>
    <property type="evidence" value="ECO:0007669"/>
    <property type="project" value="TreeGrafter"/>
</dbReference>
<dbReference type="Gene3D" id="3.40.1280.10">
    <property type="match status" value="1"/>
</dbReference>
<dbReference type="Proteomes" id="UP000199752">
    <property type="component" value="Chromosome 4"/>
</dbReference>
<dbReference type="OrthoDB" id="269804at2759"/>
<keyword evidence="2" id="KW-0690">Ribosome biogenesis</keyword>
<reference evidence="10 11" key="3">
    <citation type="submission" date="2017-10" db="EMBL/GenBank/DDBJ databases">
        <title>Consistent, comparative and evidence-based genome annotation and re-annotation for the closely-related species, Cryptosporidium parvum, C. hominis and C. tyzzeri.</title>
        <authorList>
            <person name="Baptista R.P."/>
            <person name="Li Y."/>
            <person name="Sateriale A."/>
            <person name="Striepen B."/>
            <person name="Kissinger J.C."/>
        </authorList>
    </citation>
    <scope>NUCLEOTIDE SEQUENCE [LARGE SCALE GENOMIC DNA]</scope>
    <source>
        <strain evidence="10">30976</strain>
    </source>
</reference>
<name>A0A0S4TEC2_CRYHO</name>
<keyword evidence="6" id="KW-0949">S-adenosyl-L-methionine</keyword>
<dbReference type="VEuPathDB" id="CryptoDB:Chro.40319"/>
<dbReference type="GO" id="GO:0070475">
    <property type="term" value="P:rRNA base methylation"/>
    <property type="evidence" value="ECO:0007669"/>
    <property type="project" value="InterPro"/>
</dbReference>
<accession>A0A0S4TEC2</accession>
<dbReference type="GO" id="GO:0019843">
    <property type="term" value="F:rRNA binding"/>
    <property type="evidence" value="ECO:0007669"/>
    <property type="project" value="UniProtKB-KW"/>
</dbReference>
<dbReference type="InterPro" id="IPR029028">
    <property type="entry name" value="Alpha/beta_knot_MTases"/>
</dbReference>
<dbReference type="VEuPathDB" id="CryptoDB:GY17_00001753"/>
<reference evidence="9" key="2">
    <citation type="submission" date="2015-08" db="EMBL/GenBank/DDBJ databases">
        <authorList>
            <person name="Babu N.S."/>
            <person name="Beckwith C.J."/>
            <person name="Beseler K.G."/>
            <person name="Brison A."/>
            <person name="Carone J.V."/>
            <person name="Caskin T.P."/>
            <person name="Diamond M."/>
            <person name="Durham M.E."/>
            <person name="Foxe J.M."/>
            <person name="Go M."/>
            <person name="Henderson B.A."/>
            <person name="Jones I.B."/>
            <person name="McGettigan J.A."/>
            <person name="Micheletti S.J."/>
            <person name="Nasrallah M.E."/>
            <person name="Ortiz D."/>
            <person name="Piller C.R."/>
            <person name="Privatt S.R."/>
            <person name="Schneider S.L."/>
            <person name="Sharp S."/>
            <person name="Smith T.C."/>
            <person name="Stanton J.D."/>
            <person name="Ullery H.E."/>
            <person name="Wilson R.J."/>
            <person name="Serrano M.G."/>
            <person name="Buck G."/>
            <person name="Lee V."/>
            <person name="Wang Y."/>
            <person name="Carvalho R."/>
            <person name="Voegtly L."/>
            <person name="Shi R."/>
            <person name="Duckworth R."/>
            <person name="Johnson A."/>
            <person name="Loviza R."/>
            <person name="Walstead R."/>
            <person name="Shah Z."/>
            <person name="Kiflezghi M."/>
            <person name="Wade K."/>
            <person name="Ball S.L."/>
            <person name="Bradley K.W."/>
            <person name="Asai D.J."/>
            <person name="Bowman C.A."/>
            <person name="Russell D.A."/>
            <person name="Pope W.H."/>
            <person name="Jacobs-Sera D."/>
            <person name="Hendrix R.W."/>
            <person name="Hatfull G.F."/>
        </authorList>
    </citation>
    <scope>NUCLEOTIDE SEQUENCE [LARGE SCALE GENOMIC DNA]</scope>
</reference>
<evidence type="ECO:0000313" key="9">
    <source>
        <dbReference type="EMBL" id="CUV05692.1"/>
    </source>
</evidence>
<evidence type="ECO:0000256" key="4">
    <source>
        <dbReference type="ARBA" id="ARBA00022603"/>
    </source>
</evidence>
<dbReference type="VEuPathDB" id="CryptoDB:ChTU502y2012_391g0065"/>
<evidence type="ECO:0000256" key="7">
    <source>
        <dbReference type="ARBA" id="ARBA00022730"/>
    </source>
</evidence>
<organism evidence="9">
    <name type="scientific">Cryptosporidium hominis</name>
    <dbReference type="NCBI Taxonomy" id="237895"/>
    <lineage>
        <taxon>Eukaryota</taxon>
        <taxon>Sar</taxon>
        <taxon>Alveolata</taxon>
        <taxon>Apicomplexa</taxon>
        <taxon>Conoidasida</taxon>
        <taxon>Coccidia</taxon>
        <taxon>Eucoccidiorida</taxon>
        <taxon>Eimeriorina</taxon>
        <taxon>Cryptosporidiidae</taxon>
        <taxon>Cryptosporidium</taxon>
    </lineage>
</organism>
<dbReference type="Pfam" id="PF03587">
    <property type="entry name" value="EMG1"/>
    <property type="match status" value="1"/>
</dbReference>
<keyword evidence="4" id="KW-0489">Methyltransferase</keyword>
<dbReference type="VEuPathDB" id="CryptoDB:CHUDEA4_2830"/>
<evidence type="ECO:0000256" key="6">
    <source>
        <dbReference type="ARBA" id="ARBA00022691"/>
    </source>
</evidence>
<evidence type="ECO:0000256" key="2">
    <source>
        <dbReference type="ARBA" id="ARBA00022517"/>
    </source>
</evidence>
<dbReference type="InterPro" id="IPR029026">
    <property type="entry name" value="tRNA_m1G_MTases_N"/>
</dbReference>
<evidence type="ECO:0000313" key="11">
    <source>
        <dbReference type="Proteomes" id="UP001429100"/>
    </source>
</evidence>
<dbReference type="AlphaFoldDB" id="A0A0S4TEC2"/>
<gene>
    <name evidence="9" type="ORF">CHUDEA4_2830</name>
    <name evidence="10" type="ORF">GY17_00001753</name>
</gene>
<sequence>MDSLIKRNKIRKQLSTSSKLASIRINIILIDASLFVNKNNGKKELLTEEKVLERDVRLIDTNEFRPDIIHNSLLMLLDSPLCKSGCLSDILILNLDGKLIRVSPKFRVPRSFKVFSKVFSEFLSSPNGELKLPDEENTVLISLLNSSIEEYLSNSKVVVGLSRMAKKVSLQEFCRNEIATKIRNGADSINFVIGASAINNSCGQFTSKFTHYISLSDISMPSYICCTKICSEMEELLGIY</sequence>